<keyword evidence="5 11" id="KW-0067">ATP-binding</keyword>
<evidence type="ECO:0000256" key="4">
    <source>
        <dbReference type="ARBA" id="ARBA00022741"/>
    </source>
</evidence>
<dbReference type="Pfam" id="PF00005">
    <property type="entry name" value="ABC_tran"/>
    <property type="match status" value="1"/>
</dbReference>
<protein>
    <submittedName>
        <fullName evidence="11">ABC transporter ATP-binding protein</fullName>
    </submittedName>
</protein>
<feature type="domain" description="ABC transmembrane type-1" evidence="10">
    <location>
        <begin position="23"/>
        <end position="317"/>
    </location>
</feature>
<dbReference type="GO" id="GO:0015421">
    <property type="term" value="F:ABC-type oligopeptide transporter activity"/>
    <property type="evidence" value="ECO:0007669"/>
    <property type="project" value="TreeGrafter"/>
</dbReference>
<evidence type="ECO:0000259" key="9">
    <source>
        <dbReference type="PROSITE" id="PS50893"/>
    </source>
</evidence>
<sequence>MKHVIYFLKQIHQYSGKILYINLFSMTAIGLLEGVGILLLVPLISMSGIIDLDGEHSPLLSMFSFLESFPSSLGLPLILAIYVGVVIGQNVVNRQLTIKNAMIQHGFLRHMRLETYRSLLHANWDFFIKHRKSDLINILTSEIARTSAGTYSVLQFVASLVFTLIQIGLALWLSPSITMFVLFCGLILVLFNRKFLKQSLALGNRNYELGRSFLAGITDQVNGIKDIKSNSLEDSRIRWYNDITEKMQNEQLEYTRLKTTSQLYYKVASAIFIALFIYIAISMFSAQAGQLMLVIIIFSRLWPRVAGIQGSMEQIATTIPAFRAVKALQHECLSAREFAMVKGKQIPPLDIKHHIECDRVFFRYNQNGSHYALKEINLVIPANQMTAFVGRSGAGKSTLIDLLMGLNQPEVGQVLIDGKALTADNLLSLRSAISYVPQDPFLFNVSIRENLLLVVPNASEDQMWEALEFSSAAEFVRKLPDGLDSLIGDRGIKLSGGERQRLVLARAILRNPSILVLDEATSALDTENEAKIQQALERLKGKMTIIVIAHRLSTIRNADQVVVLEEGEIIQQGGFDQLSNEKTSMFSNLLRNQLQAIQ</sequence>
<evidence type="ECO:0000313" key="11">
    <source>
        <dbReference type="EMBL" id="AXI10761.1"/>
    </source>
</evidence>
<dbReference type="InterPro" id="IPR003439">
    <property type="entry name" value="ABC_transporter-like_ATP-bd"/>
</dbReference>
<keyword evidence="12" id="KW-1185">Reference proteome</keyword>
<evidence type="ECO:0000256" key="2">
    <source>
        <dbReference type="ARBA" id="ARBA00005417"/>
    </source>
</evidence>
<evidence type="ECO:0000256" key="8">
    <source>
        <dbReference type="SAM" id="Phobius"/>
    </source>
</evidence>
<dbReference type="Gene3D" id="3.40.50.300">
    <property type="entry name" value="P-loop containing nucleotide triphosphate hydrolases"/>
    <property type="match status" value="1"/>
</dbReference>
<dbReference type="OrthoDB" id="9770415at2"/>
<dbReference type="GO" id="GO:0005886">
    <property type="term" value="C:plasma membrane"/>
    <property type="evidence" value="ECO:0007669"/>
    <property type="project" value="UniProtKB-SubCell"/>
</dbReference>
<dbReference type="InterPro" id="IPR011527">
    <property type="entry name" value="ABC1_TM_dom"/>
</dbReference>
<keyword evidence="7 8" id="KW-0472">Membrane</keyword>
<dbReference type="PANTHER" id="PTHR43394">
    <property type="entry name" value="ATP-DEPENDENT PERMEASE MDL1, MITOCHONDRIAL"/>
    <property type="match status" value="1"/>
</dbReference>
<keyword evidence="3 8" id="KW-0812">Transmembrane</keyword>
<dbReference type="PROSITE" id="PS00211">
    <property type="entry name" value="ABC_TRANSPORTER_1"/>
    <property type="match status" value="1"/>
</dbReference>
<organism evidence="11 12">
    <name type="scientific">Oceanobacillus zhaokaii</name>
    <dbReference type="NCBI Taxonomy" id="2052660"/>
    <lineage>
        <taxon>Bacteria</taxon>
        <taxon>Bacillati</taxon>
        <taxon>Bacillota</taxon>
        <taxon>Bacilli</taxon>
        <taxon>Bacillales</taxon>
        <taxon>Bacillaceae</taxon>
        <taxon>Oceanobacillus</taxon>
    </lineage>
</organism>
<dbReference type="InterPro" id="IPR036640">
    <property type="entry name" value="ABC1_TM_sf"/>
</dbReference>
<keyword evidence="4" id="KW-0547">Nucleotide-binding</keyword>
<dbReference type="InterPro" id="IPR017871">
    <property type="entry name" value="ABC_transporter-like_CS"/>
</dbReference>
<feature type="transmembrane region" description="Helical" evidence="8">
    <location>
        <begin position="69"/>
        <end position="92"/>
    </location>
</feature>
<dbReference type="SUPFAM" id="SSF90123">
    <property type="entry name" value="ABC transporter transmembrane region"/>
    <property type="match status" value="1"/>
</dbReference>
<comment type="subcellular location">
    <subcellularLocation>
        <location evidence="1">Cell membrane</location>
        <topology evidence="1">Multi-pass membrane protein</topology>
    </subcellularLocation>
</comment>
<dbReference type="PROSITE" id="PS50893">
    <property type="entry name" value="ABC_TRANSPORTER_2"/>
    <property type="match status" value="1"/>
</dbReference>
<evidence type="ECO:0000256" key="5">
    <source>
        <dbReference type="ARBA" id="ARBA00022840"/>
    </source>
</evidence>
<evidence type="ECO:0000256" key="6">
    <source>
        <dbReference type="ARBA" id="ARBA00022989"/>
    </source>
</evidence>
<dbReference type="FunFam" id="3.40.50.300:FF:000218">
    <property type="entry name" value="Multidrug ABC transporter ATP-binding protein"/>
    <property type="match status" value="1"/>
</dbReference>
<dbReference type="InterPro" id="IPR027417">
    <property type="entry name" value="P-loop_NTPase"/>
</dbReference>
<evidence type="ECO:0000256" key="1">
    <source>
        <dbReference type="ARBA" id="ARBA00004651"/>
    </source>
</evidence>
<feature type="transmembrane region" description="Helical" evidence="8">
    <location>
        <begin position="153"/>
        <end position="173"/>
    </location>
</feature>
<dbReference type="GO" id="GO:0016887">
    <property type="term" value="F:ATP hydrolysis activity"/>
    <property type="evidence" value="ECO:0007669"/>
    <property type="project" value="InterPro"/>
</dbReference>
<evidence type="ECO:0000259" key="10">
    <source>
        <dbReference type="PROSITE" id="PS50929"/>
    </source>
</evidence>
<dbReference type="Pfam" id="PF00664">
    <property type="entry name" value="ABC_membrane"/>
    <property type="match status" value="1"/>
</dbReference>
<reference evidence="12" key="1">
    <citation type="submission" date="2017-11" db="EMBL/GenBank/DDBJ databases">
        <authorList>
            <person name="Zhu W."/>
        </authorList>
    </citation>
    <scope>NUCLEOTIDE SEQUENCE [LARGE SCALE GENOMIC DNA]</scope>
    <source>
        <strain evidence="12">160</strain>
    </source>
</reference>
<dbReference type="InterPro" id="IPR039421">
    <property type="entry name" value="Type_1_exporter"/>
</dbReference>
<dbReference type="SMART" id="SM00382">
    <property type="entry name" value="AAA"/>
    <property type="match status" value="1"/>
</dbReference>
<feature type="transmembrane region" description="Helical" evidence="8">
    <location>
        <begin position="179"/>
        <end position="196"/>
    </location>
</feature>
<dbReference type="PROSITE" id="PS50929">
    <property type="entry name" value="ABC_TM1F"/>
    <property type="match status" value="1"/>
</dbReference>
<dbReference type="AlphaFoldDB" id="A0A345PL81"/>
<dbReference type="EMBL" id="CP024848">
    <property type="protein sequence ID" value="AXI10761.1"/>
    <property type="molecule type" value="Genomic_DNA"/>
</dbReference>
<accession>A0A345PL81</accession>
<gene>
    <name evidence="11" type="ORF">CUC15_18215</name>
</gene>
<evidence type="ECO:0000256" key="3">
    <source>
        <dbReference type="ARBA" id="ARBA00022692"/>
    </source>
</evidence>
<dbReference type="Proteomes" id="UP000253908">
    <property type="component" value="Chromosome"/>
</dbReference>
<keyword evidence="6 8" id="KW-1133">Transmembrane helix</keyword>
<feature type="domain" description="ABC transporter" evidence="9">
    <location>
        <begin position="355"/>
        <end position="591"/>
    </location>
</feature>
<dbReference type="PANTHER" id="PTHR43394:SF1">
    <property type="entry name" value="ATP-BINDING CASSETTE SUB-FAMILY B MEMBER 10, MITOCHONDRIAL"/>
    <property type="match status" value="1"/>
</dbReference>
<feature type="transmembrane region" description="Helical" evidence="8">
    <location>
        <begin position="263"/>
        <end position="281"/>
    </location>
</feature>
<dbReference type="KEGG" id="ocn:CUC15_18215"/>
<dbReference type="RefSeq" id="WP_114918045.1">
    <property type="nucleotide sequence ID" value="NZ_CP024848.1"/>
</dbReference>
<dbReference type="SUPFAM" id="SSF52540">
    <property type="entry name" value="P-loop containing nucleoside triphosphate hydrolases"/>
    <property type="match status" value="1"/>
</dbReference>
<dbReference type="GO" id="GO:0005524">
    <property type="term" value="F:ATP binding"/>
    <property type="evidence" value="ECO:0007669"/>
    <property type="project" value="UniProtKB-KW"/>
</dbReference>
<name>A0A345PL81_9BACI</name>
<feature type="transmembrane region" description="Helical" evidence="8">
    <location>
        <begin position="21"/>
        <end position="49"/>
    </location>
</feature>
<dbReference type="Gene3D" id="1.20.1560.10">
    <property type="entry name" value="ABC transporter type 1, transmembrane domain"/>
    <property type="match status" value="1"/>
</dbReference>
<comment type="similarity">
    <text evidence="2">Belongs to the ABC transporter superfamily.</text>
</comment>
<evidence type="ECO:0000256" key="7">
    <source>
        <dbReference type="ARBA" id="ARBA00023136"/>
    </source>
</evidence>
<proteinExistence type="inferred from homology"/>
<dbReference type="InterPro" id="IPR003593">
    <property type="entry name" value="AAA+_ATPase"/>
</dbReference>
<evidence type="ECO:0000313" key="12">
    <source>
        <dbReference type="Proteomes" id="UP000253908"/>
    </source>
</evidence>